<proteinExistence type="predicted"/>
<dbReference type="Proteomes" id="UP000285961">
    <property type="component" value="Unassembled WGS sequence"/>
</dbReference>
<dbReference type="InterPro" id="IPR045584">
    <property type="entry name" value="Pilin-like"/>
</dbReference>
<name>A0A419F3I9_9BACT</name>
<evidence type="ECO:0000313" key="1">
    <source>
        <dbReference type="EMBL" id="RJP73040.1"/>
    </source>
</evidence>
<organism evidence="1 2">
    <name type="scientific">Candidatus Abyssobacteria bacterium SURF_17</name>
    <dbReference type="NCBI Taxonomy" id="2093361"/>
    <lineage>
        <taxon>Bacteria</taxon>
        <taxon>Pseudomonadati</taxon>
        <taxon>Candidatus Hydrogenedentota</taxon>
        <taxon>Candidatus Abyssobacteria</taxon>
    </lineage>
</organism>
<sequence>MVSATRLSIFYPVNLSYMRGIIQLRGTRLKAAVELYQRRHGRYPEDLNSLVSDGILKAIPIDPYSEGPFRYSENIIYSVGTDREDGRGEIPMTPREVVEGKPGDIVF</sequence>
<dbReference type="SUPFAM" id="SSF54523">
    <property type="entry name" value="Pili subunits"/>
    <property type="match status" value="1"/>
</dbReference>
<reference evidence="1 2" key="1">
    <citation type="journal article" date="2017" name="ISME J.">
        <title>Energy and carbon metabolisms in a deep terrestrial subsurface fluid microbial community.</title>
        <authorList>
            <person name="Momper L."/>
            <person name="Jungbluth S.P."/>
            <person name="Lee M.D."/>
            <person name="Amend J.P."/>
        </authorList>
    </citation>
    <scope>NUCLEOTIDE SEQUENCE [LARGE SCALE GENOMIC DNA]</scope>
    <source>
        <strain evidence="1">SURF_17</strain>
    </source>
</reference>
<dbReference type="EMBL" id="QZKI01000034">
    <property type="protein sequence ID" value="RJP73040.1"/>
    <property type="molecule type" value="Genomic_DNA"/>
</dbReference>
<protein>
    <recommendedName>
        <fullName evidence="3">Type II secretion system protein GspG C-terminal domain-containing protein</fullName>
    </recommendedName>
</protein>
<dbReference type="AlphaFoldDB" id="A0A419F3I9"/>
<evidence type="ECO:0000313" key="2">
    <source>
        <dbReference type="Proteomes" id="UP000285961"/>
    </source>
</evidence>
<dbReference type="Gene3D" id="3.30.700.10">
    <property type="entry name" value="Glycoprotein, Type 4 Pilin"/>
    <property type="match status" value="1"/>
</dbReference>
<gene>
    <name evidence="1" type="ORF">C4532_05085</name>
</gene>
<comment type="caution">
    <text evidence="1">The sequence shown here is derived from an EMBL/GenBank/DDBJ whole genome shotgun (WGS) entry which is preliminary data.</text>
</comment>
<evidence type="ECO:0008006" key="3">
    <source>
        <dbReference type="Google" id="ProtNLM"/>
    </source>
</evidence>
<accession>A0A419F3I9</accession>